<evidence type="ECO:0000256" key="6">
    <source>
        <dbReference type="SAM" id="Phobius"/>
    </source>
</evidence>
<evidence type="ECO:0000313" key="8">
    <source>
        <dbReference type="EMBL" id="KYC46045.1"/>
    </source>
</evidence>
<dbReference type="PANTHER" id="PTHR43646">
    <property type="entry name" value="GLYCOSYLTRANSFERASE"/>
    <property type="match status" value="1"/>
</dbReference>
<dbReference type="PANTHER" id="PTHR43646:SF2">
    <property type="entry name" value="GLYCOSYLTRANSFERASE 2-LIKE DOMAIN-CONTAINING PROTEIN"/>
    <property type="match status" value="1"/>
</dbReference>
<evidence type="ECO:0000259" key="7">
    <source>
        <dbReference type="Pfam" id="PF00535"/>
    </source>
</evidence>
<dbReference type="InterPro" id="IPR001173">
    <property type="entry name" value="Glyco_trans_2-like"/>
</dbReference>
<accession>A0A150IML6</accession>
<keyword evidence="3" id="KW-0328">Glycosyltransferase</keyword>
<gene>
    <name evidence="8" type="ORF">AMQ74_01874</name>
</gene>
<feature type="transmembrane region" description="Helical" evidence="6">
    <location>
        <begin position="267"/>
        <end position="286"/>
    </location>
</feature>
<dbReference type="GO" id="GO:0016757">
    <property type="term" value="F:glycosyltransferase activity"/>
    <property type="evidence" value="ECO:0007669"/>
    <property type="project" value="UniProtKB-KW"/>
</dbReference>
<evidence type="ECO:0000256" key="1">
    <source>
        <dbReference type="ARBA" id="ARBA00004236"/>
    </source>
</evidence>
<protein>
    <submittedName>
        <fullName evidence="8">N-glycosyltransferase</fullName>
    </submittedName>
</protein>
<keyword evidence="5 6" id="KW-0472">Membrane</keyword>
<proteinExistence type="predicted"/>
<dbReference type="GO" id="GO:0005886">
    <property type="term" value="C:plasma membrane"/>
    <property type="evidence" value="ECO:0007669"/>
    <property type="project" value="UniProtKB-SubCell"/>
</dbReference>
<dbReference type="CDD" id="cd00761">
    <property type="entry name" value="Glyco_tranf_GTA_type"/>
    <property type="match status" value="1"/>
</dbReference>
<evidence type="ECO:0000256" key="5">
    <source>
        <dbReference type="ARBA" id="ARBA00023136"/>
    </source>
</evidence>
<feature type="domain" description="Glycosyltransferase 2-like" evidence="7">
    <location>
        <begin position="38"/>
        <end position="200"/>
    </location>
</feature>
<dbReference type="EMBL" id="LNGD01000225">
    <property type="protein sequence ID" value="KYC46045.1"/>
    <property type="molecule type" value="Genomic_DNA"/>
</dbReference>
<dbReference type="InterPro" id="IPR029044">
    <property type="entry name" value="Nucleotide-diphossugar_trans"/>
</dbReference>
<evidence type="ECO:0000256" key="3">
    <source>
        <dbReference type="ARBA" id="ARBA00022676"/>
    </source>
</evidence>
<sequence>MGIIAVVIIYSFLVGIINLIFPKIFRPTKIANQLPSVSIVVPVRNEIRILKESSKSLLALNYKDLQIIYYDDASSDGSSQYLSTLSKENKDKVRYIKRNSPQKGWLGKNYACYTAASKAKGEYLLFIDADVIISNQDLLSEVISFMKANNLEGLSLMPEQRSNGFITKYLVPFIMQWPILNFMPMKLAELIKVSFFANGQFLLVTNQAYKAISGHESVKHSLIEDISLFKRLTSKGYSVQTLFNSDDIHTYMYEDLSSSINGFAKNLYYVFGGNLFSFSIWQILLFSNLIPFFYLFITKDALPLVILILFSRLLMIIRNRGSILIELLMFPVQLILFIAISWISIYRNLTKKVVWKDRDIYSSSSTSIA</sequence>
<evidence type="ECO:0000256" key="4">
    <source>
        <dbReference type="ARBA" id="ARBA00022679"/>
    </source>
</evidence>
<evidence type="ECO:0000256" key="2">
    <source>
        <dbReference type="ARBA" id="ARBA00022475"/>
    </source>
</evidence>
<dbReference type="Proteomes" id="UP000075578">
    <property type="component" value="Unassembled WGS sequence"/>
</dbReference>
<name>A0A150IML6_9EURY</name>
<dbReference type="AlphaFoldDB" id="A0A150IML6"/>
<keyword evidence="2" id="KW-1003">Cell membrane</keyword>
<keyword evidence="4 8" id="KW-0808">Transferase</keyword>
<comment type="subcellular location">
    <subcellularLocation>
        <location evidence="1">Cell membrane</location>
    </subcellularLocation>
</comment>
<dbReference type="Pfam" id="PF00535">
    <property type="entry name" value="Glycos_transf_2"/>
    <property type="match status" value="1"/>
</dbReference>
<dbReference type="Gene3D" id="3.90.550.10">
    <property type="entry name" value="Spore Coat Polysaccharide Biosynthesis Protein SpsA, Chain A"/>
    <property type="match status" value="1"/>
</dbReference>
<evidence type="ECO:0000313" key="9">
    <source>
        <dbReference type="Proteomes" id="UP000075578"/>
    </source>
</evidence>
<keyword evidence="6" id="KW-1133">Transmembrane helix</keyword>
<comment type="caution">
    <text evidence="8">The sequence shown here is derived from an EMBL/GenBank/DDBJ whole genome shotgun (WGS) entry which is preliminary data.</text>
</comment>
<feature type="transmembrane region" description="Helical" evidence="6">
    <location>
        <begin position="323"/>
        <end position="345"/>
    </location>
</feature>
<keyword evidence="6" id="KW-0812">Transmembrane</keyword>
<organism evidence="8 9">
    <name type="scientific">Candidatus Methanofastidiosum methylothiophilum</name>
    <dbReference type="NCBI Taxonomy" id="1705564"/>
    <lineage>
        <taxon>Archaea</taxon>
        <taxon>Methanobacteriati</taxon>
        <taxon>Methanobacteriota</taxon>
        <taxon>Stenosarchaea group</taxon>
        <taxon>Candidatus Methanofastidiosia</taxon>
        <taxon>Candidatus Methanofastidiosales</taxon>
        <taxon>Candidatus Methanofastidiosaceae</taxon>
        <taxon>Candidatus Methanofastidiosum</taxon>
    </lineage>
</organism>
<feature type="transmembrane region" description="Helical" evidence="6">
    <location>
        <begin position="6"/>
        <end position="25"/>
    </location>
</feature>
<reference evidence="8 9" key="1">
    <citation type="journal article" date="2016" name="ISME J.">
        <title>Chasing the elusive Euryarchaeota class WSA2: genomes reveal a uniquely fastidious methyl-reducing methanogen.</title>
        <authorList>
            <person name="Nobu M.K."/>
            <person name="Narihiro T."/>
            <person name="Kuroda K."/>
            <person name="Mei R."/>
            <person name="Liu W.T."/>
        </authorList>
    </citation>
    <scope>NUCLEOTIDE SEQUENCE [LARGE SCALE GENOMIC DNA]</scope>
    <source>
        <strain evidence="8">U1lsi0528_Bin089</strain>
    </source>
</reference>
<feature type="transmembrane region" description="Helical" evidence="6">
    <location>
        <begin position="292"/>
        <end position="311"/>
    </location>
</feature>
<dbReference type="SUPFAM" id="SSF53448">
    <property type="entry name" value="Nucleotide-diphospho-sugar transferases"/>
    <property type="match status" value="1"/>
</dbReference>